<gene>
    <name evidence="2" type="ORF">QR680_010900</name>
</gene>
<dbReference type="EMBL" id="JAUCMV010000001">
    <property type="protein sequence ID" value="KAK0428607.1"/>
    <property type="molecule type" value="Genomic_DNA"/>
</dbReference>
<keyword evidence="3" id="KW-1185">Reference proteome</keyword>
<sequence length="295" mass="34556">MPIHTFITPWFLCPVLMNDAFAYAKTDYMSTETTSIDLPLSLEVSLRNDRLLKTLSESIERRYGQIPQQCLRYHRDGSIDFDSTLHIAYRRKMMEPVNVVRHMCALNAHKHIKEVYGQIPHHEQSKLRSGRNVGIVRFVTRFLSYDNDLSLIAMDPYEVYKECLELEWYSAAAWMLSFCSPSLKEAEISRNWFHALATKNTSKREALFDFIAIINKTRDLKLSDEHIEMALKAMFRSPREVVYLRSTMKIPKESSIEEIDEWLRRWASGLPQPKELAAIKEKSQKIFSILNKIFQ</sequence>
<organism evidence="2 3">
    <name type="scientific">Steinernema hermaphroditum</name>
    <dbReference type="NCBI Taxonomy" id="289476"/>
    <lineage>
        <taxon>Eukaryota</taxon>
        <taxon>Metazoa</taxon>
        <taxon>Ecdysozoa</taxon>
        <taxon>Nematoda</taxon>
        <taxon>Chromadorea</taxon>
        <taxon>Rhabditida</taxon>
        <taxon>Tylenchina</taxon>
        <taxon>Panagrolaimomorpha</taxon>
        <taxon>Strongyloidoidea</taxon>
        <taxon>Steinernematidae</taxon>
        <taxon>Steinernema</taxon>
    </lineage>
</organism>
<name>A0AA39IS88_9BILA</name>
<evidence type="ECO:0000313" key="2">
    <source>
        <dbReference type="EMBL" id="KAK0428607.1"/>
    </source>
</evidence>
<reference evidence="2" key="1">
    <citation type="submission" date="2023-06" db="EMBL/GenBank/DDBJ databases">
        <title>Genomic analysis of the entomopathogenic nematode Steinernema hermaphroditum.</title>
        <authorList>
            <person name="Schwarz E.M."/>
            <person name="Heppert J.K."/>
            <person name="Baniya A."/>
            <person name="Schwartz H.T."/>
            <person name="Tan C.-H."/>
            <person name="Antoshechkin I."/>
            <person name="Sternberg P.W."/>
            <person name="Goodrich-Blair H."/>
            <person name="Dillman A.R."/>
        </authorList>
    </citation>
    <scope>NUCLEOTIDE SEQUENCE</scope>
    <source>
        <strain evidence="2">PS9179</strain>
        <tissue evidence="2">Whole animal</tissue>
    </source>
</reference>
<feature type="chain" id="PRO_5041268701" evidence="1">
    <location>
        <begin position="23"/>
        <end position="295"/>
    </location>
</feature>
<dbReference type="AlphaFoldDB" id="A0AA39IS88"/>
<evidence type="ECO:0000256" key="1">
    <source>
        <dbReference type="SAM" id="SignalP"/>
    </source>
</evidence>
<accession>A0AA39IS88</accession>
<proteinExistence type="predicted"/>
<keyword evidence="1" id="KW-0732">Signal</keyword>
<feature type="signal peptide" evidence="1">
    <location>
        <begin position="1"/>
        <end position="22"/>
    </location>
</feature>
<protein>
    <submittedName>
        <fullName evidence="2">Uncharacterized protein</fullName>
    </submittedName>
</protein>
<evidence type="ECO:0000313" key="3">
    <source>
        <dbReference type="Proteomes" id="UP001175271"/>
    </source>
</evidence>
<dbReference type="Proteomes" id="UP001175271">
    <property type="component" value="Unassembled WGS sequence"/>
</dbReference>
<comment type="caution">
    <text evidence="2">The sequence shown here is derived from an EMBL/GenBank/DDBJ whole genome shotgun (WGS) entry which is preliminary data.</text>
</comment>